<dbReference type="RefSeq" id="WP_131267343.1">
    <property type="nucleotide sequence ID" value="NZ_JABERJ010000032.1"/>
</dbReference>
<comment type="caution">
    <text evidence="1">The sequence shown here is derived from an EMBL/GenBank/DDBJ whole genome shotgun (WGS) entry which is preliminary data.</text>
</comment>
<dbReference type="EMBL" id="JABERJ010000032">
    <property type="protein sequence ID" value="NNH27212.1"/>
    <property type="molecule type" value="Genomic_DNA"/>
</dbReference>
<organism evidence="1 2">
    <name type="scientific">Acinetobacter terrestris</name>
    <dbReference type="NCBI Taxonomy" id="2529843"/>
    <lineage>
        <taxon>Bacteria</taxon>
        <taxon>Pseudomonadati</taxon>
        <taxon>Pseudomonadota</taxon>
        <taxon>Gammaproteobacteria</taxon>
        <taxon>Moraxellales</taxon>
        <taxon>Moraxellaceae</taxon>
        <taxon>Acinetobacter</taxon>
        <taxon>Acinetobacter Taxon 24</taxon>
    </lineage>
</organism>
<reference evidence="1 2" key="1">
    <citation type="submission" date="2020-04" db="EMBL/GenBank/DDBJ databases">
        <title>Acinetobacter Taxon 24.</title>
        <authorList>
            <person name="Nemec A."/>
            <person name="Radolfova-Krizova L."/>
            <person name="Higgins P.G."/>
            <person name="Spanelova P."/>
        </authorList>
    </citation>
    <scope>NUCLEOTIDE SEQUENCE [LARGE SCALE GENOMIC DNA]</scope>
    <source>
        <strain evidence="1 2">ANC 5084</strain>
    </source>
</reference>
<protein>
    <submittedName>
        <fullName evidence="1">Uncharacterized protein</fullName>
    </submittedName>
</protein>
<gene>
    <name evidence="1" type="ORF">HLH15_12275</name>
</gene>
<evidence type="ECO:0000313" key="2">
    <source>
        <dbReference type="Proteomes" id="UP000555322"/>
    </source>
</evidence>
<proteinExistence type="predicted"/>
<evidence type="ECO:0000313" key="1">
    <source>
        <dbReference type="EMBL" id="NNH27212.1"/>
    </source>
</evidence>
<keyword evidence="2" id="KW-1185">Reference proteome</keyword>
<accession>A0ABX1UVF3</accession>
<sequence length="67" mass="7754">MNLFDPPKLVKGIYIRFGENPFVLLSLFSCQAIKQNWTQQEIANVLSKAKKGNYMHLIKTLQAHIHK</sequence>
<dbReference type="Proteomes" id="UP000555322">
    <property type="component" value="Unassembled WGS sequence"/>
</dbReference>
<name>A0ABX1UVF3_9GAMM</name>